<evidence type="ECO:0000313" key="10">
    <source>
        <dbReference type="Proteomes" id="UP000557717"/>
    </source>
</evidence>
<keyword evidence="10" id="KW-1185">Reference proteome</keyword>
<dbReference type="PANTHER" id="PTHR34138:SF1">
    <property type="entry name" value="CELL SHAPE-DETERMINING PROTEIN MREC"/>
    <property type="match status" value="1"/>
</dbReference>
<dbReference type="InterPro" id="IPR042175">
    <property type="entry name" value="Cell/Rod_MreC_2"/>
</dbReference>
<proteinExistence type="inferred from homology"/>
<feature type="region of interest" description="Disordered" evidence="7">
    <location>
        <begin position="265"/>
        <end position="289"/>
    </location>
</feature>
<evidence type="ECO:0000256" key="5">
    <source>
        <dbReference type="PIRNR" id="PIRNR038471"/>
    </source>
</evidence>
<keyword evidence="6" id="KW-0175">Coiled coil</keyword>
<dbReference type="PIRSF" id="PIRSF038471">
    <property type="entry name" value="MreC"/>
    <property type="match status" value="1"/>
</dbReference>
<dbReference type="Gene3D" id="2.40.10.340">
    <property type="entry name" value="Rod shape-determining protein MreC, domain 1"/>
    <property type="match status" value="1"/>
</dbReference>
<feature type="domain" description="Rod shape-determining protein MreC beta-barrel core" evidence="8">
    <location>
        <begin position="116"/>
        <end position="263"/>
    </location>
</feature>
<organism evidence="9 10">
    <name type="scientific">Haloferula luteola</name>
    <dbReference type="NCBI Taxonomy" id="595692"/>
    <lineage>
        <taxon>Bacteria</taxon>
        <taxon>Pseudomonadati</taxon>
        <taxon>Verrucomicrobiota</taxon>
        <taxon>Verrucomicrobiia</taxon>
        <taxon>Verrucomicrobiales</taxon>
        <taxon>Verrucomicrobiaceae</taxon>
        <taxon>Haloferula</taxon>
    </lineage>
</organism>
<evidence type="ECO:0000256" key="3">
    <source>
        <dbReference type="ARBA" id="ARBA00022960"/>
    </source>
</evidence>
<dbReference type="InterPro" id="IPR007221">
    <property type="entry name" value="MreC"/>
</dbReference>
<protein>
    <recommendedName>
        <fullName evidence="2 5">Cell shape-determining protein MreC</fullName>
    </recommendedName>
    <alternativeName>
        <fullName evidence="4 5">Cell shape protein MreC</fullName>
    </alternativeName>
</protein>
<reference evidence="9 10" key="1">
    <citation type="submission" date="2020-08" db="EMBL/GenBank/DDBJ databases">
        <title>Genomic Encyclopedia of Type Strains, Phase IV (KMG-IV): sequencing the most valuable type-strain genomes for metagenomic binning, comparative biology and taxonomic classification.</title>
        <authorList>
            <person name="Goeker M."/>
        </authorList>
    </citation>
    <scope>NUCLEOTIDE SEQUENCE [LARGE SCALE GENOMIC DNA]</scope>
    <source>
        <strain evidence="9 10">YC6886</strain>
    </source>
</reference>
<name>A0A840V0V6_9BACT</name>
<evidence type="ECO:0000256" key="2">
    <source>
        <dbReference type="ARBA" id="ARBA00013855"/>
    </source>
</evidence>
<dbReference type="GO" id="GO:0005886">
    <property type="term" value="C:plasma membrane"/>
    <property type="evidence" value="ECO:0007669"/>
    <property type="project" value="TreeGrafter"/>
</dbReference>
<comment type="similarity">
    <text evidence="1 5">Belongs to the MreC family.</text>
</comment>
<evidence type="ECO:0000256" key="7">
    <source>
        <dbReference type="SAM" id="MobiDB-lite"/>
    </source>
</evidence>
<comment type="caution">
    <text evidence="9">The sequence shown here is derived from an EMBL/GenBank/DDBJ whole genome shotgun (WGS) entry which is preliminary data.</text>
</comment>
<dbReference type="RefSeq" id="WP_184016202.1">
    <property type="nucleotide sequence ID" value="NZ_JACHFD010000003.1"/>
</dbReference>
<dbReference type="Proteomes" id="UP000557717">
    <property type="component" value="Unassembled WGS sequence"/>
</dbReference>
<evidence type="ECO:0000256" key="6">
    <source>
        <dbReference type="SAM" id="Coils"/>
    </source>
</evidence>
<dbReference type="EMBL" id="JACHFD010000003">
    <property type="protein sequence ID" value="MBB5350696.1"/>
    <property type="molecule type" value="Genomic_DNA"/>
</dbReference>
<evidence type="ECO:0000256" key="1">
    <source>
        <dbReference type="ARBA" id="ARBA00009369"/>
    </source>
</evidence>
<keyword evidence="3 5" id="KW-0133">Cell shape</keyword>
<dbReference type="AlphaFoldDB" id="A0A840V0V6"/>
<dbReference type="PANTHER" id="PTHR34138">
    <property type="entry name" value="CELL SHAPE-DETERMINING PROTEIN MREC"/>
    <property type="match status" value="1"/>
</dbReference>
<dbReference type="Gene3D" id="2.40.10.350">
    <property type="entry name" value="Rod shape-determining protein MreC, domain 2"/>
    <property type="match status" value="1"/>
</dbReference>
<evidence type="ECO:0000259" key="8">
    <source>
        <dbReference type="Pfam" id="PF04085"/>
    </source>
</evidence>
<dbReference type="InterPro" id="IPR042177">
    <property type="entry name" value="Cell/Rod_1"/>
</dbReference>
<sequence length="289" mass="31928">MRPLNLLALLLFLAGATWALTRSPGTVRSMQATYYRAISPFLTVGSEMEVKARAFLDEVDHSAKLQAEVDAMREDFGRLKLIESRFRTVEAENASLRRALDFKQRNPFDVVAARITRRQPTTWWQTMEIDRGDKSGIATAYTVVTDGGLVGKIDRLGEDRSTVILLTDEACQVSAKVEGSPEVGIVQGQREQFGTTPLLRLRFLSPNARLREGMRVFSTGKGGVFPPDVLLGEIVRVEPGPLSSEALVRPSVDFQNLSTVFVLTPQKDPSVEEESAPAEAHSPRKDGSR</sequence>
<gene>
    <name evidence="9" type="ORF">HNR46_000924</name>
</gene>
<evidence type="ECO:0000313" key="9">
    <source>
        <dbReference type="EMBL" id="MBB5350696.1"/>
    </source>
</evidence>
<dbReference type="InterPro" id="IPR055342">
    <property type="entry name" value="MreC_beta-barrel_core"/>
</dbReference>
<feature type="coiled-coil region" evidence="6">
    <location>
        <begin position="79"/>
        <end position="106"/>
    </location>
</feature>
<comment type="function">
    <text evidence="5">Involved in formation and maintenance of cell shape.</text>
</comment>
<accession>A0A840V0V6</accession>
<evidence type="ECO:0000256" key="4">
    <source>
        <dbReference type="ARBA" id="ARBA00032089"/>
    </source>
</evidence>
<dbReference type="Pfam" id="PF04085">
    <property type="entry name" value="MreC"/>
    <property type="match status" value="1"/>
</dbReference>
<dbReference type="GO" id="GO:0008360">
    <property type="term" value="P:regulation of cell shape"/>
    <property type="evidence" value="ECO:0007669"/>
    <property type="project" value="UniProtKB-KW"/>
</dbReference>